<evidence type="ECO:0000256" key="3">
    <source>
        <dbReference type="ARBA" id="ARBA00023163"/>
    </source>
</evidence>
<dbReference type="PANTHER" id="PTHR42756:SF1">
    <property type="entry name" value="TRANSCRIPTIONAL REPRESSOR OF EMRAB OPERON"/>
    <property type="match status" value="1"/>
</dbReference>
<dbReference type="InterPro" id="IPR000835">
    <property type="entry name" value="HTH_MarR-typ"/>
</dbReference>
<evidence type="ECO:0000256" key="2">
    <source>
        <dbReference type="ARBA" id="ARBA00023125"/>
    </source>
</evidence>
<dbReference type="SUPFAM" id="SSF46785">
    <property type="entry name" value="Winged helix' DNA-binding domain"/>
    <property type="match status" value="1"/>
</dbReference>
<dbReference type="GO" id="GO:0003700">
    <property type="term" value="F:DNA-binding transcription factor activity"/>
    <property type="evidence" value="ECO:0007669"/>
    <property type="project" value="InterPro"/>
</dbReference>
<keyword evidence="1" id="KW-0805">Transcription regulation</keyword>
<gene>
    <name evidence="5" type="ORF">BRSU_0834</name>
</gene>
<dbReference type="InterPro" id="IPR036390">
    <property type="entry name" value="WH_DNA-bd_sf"/>
</dbReference>
<reference evidence="6" key="1">
    <citation type="submission" date="2015-04" db="EMBL/GenBank/DDBJ databases">
        <authorList>
            <person name="Mushtaq Mamoona"/>
        </authorList>
    </citation>
    <scope>NUCLEOTIDE SEQUENCE [LARGE SCALE GENOMIC DNA]</scope>
    <source>
        <strain evidence="6">AN4859/03</strain>
    </source>
</reference>
<evidence type="ECO:0000259" key="4">
    <source>
        <dbReference type="PROSITE" id="PS50995"/>
    </source>
</evidence>
<dbReference type="PROSITE" id="PS50995">
    <property type="entry name" value="HTH_MARR_2"/>
    <property type="match status" value="1"/>
</dbReference>
<dbReference type="InterPro" id="IPR036388">
    <property type="entry name" value="WH-like_DNA-bd_sf"/>
</dbReference>
<keyword evidence="2" id="KW-0238">DNA-binding</keyword>
<evidence type="ECO:0000313" key="6">
    <source>
        <dbReference type="Proteomes" id="UP000043763"/>
    </source>
</evidence>
<name>A0A0G4K621_9SPIR</name>
<feature type="domain" description="HTH marR-type" evidence="4">
    <location>
        <begin position="1"/>
        <end position="70"/>
    </location>
</feature>
<keyword evidence="3" id="KW-0804">Transcription</keyword>
<dbReference type="PANTHER" id="PTHR42756">
    <property type="entry name" value="TRANSCRIPTIONAL REGULATOR, MARR"/>
    <property type="match status" value="1"/>
</dbReference>
<protein>
    <recommendedName>
        <fullName evidence="4">HTH marR-type domain-containing protein</fullName>
    </recommendedName>
</protein>
<dbReference type="Gene3D" id="1.10.10.10">
    <property type="entry name" value="Winged helix-like DNA-binding domain superfamily/Winged helix DNA-binding domain"/>
    <property type="match status" value="1"/>
</dbReference>
<evidence type="ECO:0000256" key="1">
    <source>
        <dbReference type="ARBA" id="ARBA00023015"/>
    </source>
</evidence>
<dbReference type="AlphaFoldDB" id="A0A0G4K621"/>
<evidence type="ECO:0000313" key="5">
    <source>
        <dbReference type="EMBL" id="CRF32497.1"/>
    </source>
</evidence>
<dbReference type="Proteomes" id="UP000043763">
    <property type="component" value="Unassembled WGS sequence"/>
</dbReference>
<sequence length="75" mass="8837">MIDKLESKSFIIRKENKLDKRAFSLFLTDKAKENLPIMETYESKVLENIVKELSEEDTNKFTSILEKIRKNISDV</sequence>
<keyword evidence="6" id="KW-1185">Reference proteome</keyword>
<dbReference type="EMBL" id="CVLB01000001">
    <property type="protein sequence ID" value="CRF32497.1"/>
    <property type="molecule type" value="Genomic_DNA"/>
</dbReference>
<proteinExistence type="predicted"/>
<organism evidence="5 6">
    <name type="scientific">Brachyspira suanatina</name>
    <dbReference type="NCBI Taxonomy" id="381802"/>
    <lineage>
        <taxon>Bacteria</taxon>
        <taxon>Pseudomonadati</taxon>
        <taxon>Spirochaetota</taxon>
        <taxon>Spirochaetia</taxon>
        <taxon>Brachyspirales</taxon>
        <taxon>Brachyspiraceae</taxon>
        <taxon>Brachyspira</taxon>
    </lineage>
</organism>
<dbReference type="GO" id="GO:0003677">
    <property type="term" value="F:DNA binding"/>
    <property type="evidence" value="ECO:0007669"/>
    <property type="project" value="UniProtKB-KW"/>
</dbReference>
<accession>A0A0G4K621</accession>